<dbReference type="GeneID" id="81359343"/>
<evidence type="ECO:0000256" key="1">
    <source>
        <dbReference type="ARBA" id="ARBA00004141"/>
    </source>
</evidence>
<evidence type="ECO:0000256" key="3">
    <source>
        <dbReference type="ARBA" id="ARBA00022989"/>
    </source>
</evidence>
<dbReference type="Pfam" id="PF04479">
    <property type="entry name" value="RTA1"/>
    <property type="match status" value="1"/>
</dbReference>
<dbReference type="GO" id="GO:0000324">
    <property type="term" value="C:fungal-type vacuole"/>
    <property type="evidence" value="ECO:0007669"/>
    <property type="project" value="TreeGrafter"/>
</dbReference>
<evidence type="ECO:0000256" key="4">
    <source>
        <dbReference type="ARBA" id="ARBA00023136"/>
    </source>
</evidence>
<evidence type="ECO:0000256" key="5">
    <source>
        <dbReference type="SAM" id="Phobius"/>
    </source>
</evidence>
<sequence>MNITGSAPRLVSDPQGQLIGWAARLAANLCPYSTPLMDMQIAVLIIAPAFTTAGIYGILTLVVPIVGRDKSLLRPRQDLIIFMLVDFFSGSLQAMGGGLAASAFGQNKDPEPGTYTMLAGIAAQLAGTAILSLFFEGCHYLG</sequence>
<dbReference type="OrthoDB" id="4521223at2759"/>
<evidence type="ECO:0000313" key="6">
    <source>
        <dbReference type="EMBL" id="KAJ5089188.1"/>
    </source>
</evidence>
<protein>
    <submittedName>
        <fullName evidence="6">RTA1 domain protein</fullName>
    </submittedName>
</protein>
<dbReference type="PANTHER" id="PTHR31465:SF11">
    <property type="entry name" value="DOMAIN PROTEIN, PUTATIVE (AFU_ORTHOLOGUE AFUA_3G10770)-RELATED"/>
    <property type="match status" value="1"/>
</dbReference>
<dbReference type="EMBL" id="JAPQKI010000009">
    <property type="protein sequence ID" value="KAJ5089188.1"/>
    <property type="molecule type" value="Genomic_DNA"/>
</dbReference>
<dbReference type="PANTHER" id="PTHR31465">
    <property type="entry name" value="PROTEIN RTA1-RELATED"/>
    <property type="match status" value="1"/>
</dbReference>
<comment type="subcellular location">
    <subcellularLocation>
        <location evidence="1">Membrane</location>
        <topology evidence="1">Multi-pass membrane protein</topology>
    </subcellularLocation>
</comment>
<feature type="transmembrane region" description="Helical" evidence="5">
    <location>
        <begin position="41"/>
        <end position="67"/>
    </location>
</feature>
<evidence type="ECO:0000256" key="2">
    <source>
        <dbReference type="ARBA" id="ARBA00022692"/>
    </source>
</evidence>
<evidence type="ECO:0000313" key="7">
    <source>
        <dbReference type="Proteomes" id="UP001149074"/>
    </source>
</evidence>
<keyword evidence="7" id="KW-1185">Reference proteome</keyword>
<reference evidence="6" key="1">
    <citation type="submission" date="2022-11" db="EMBL/GenBank/DDBJ databases">
        <authorList>
            <person name="Petersen C."/>
        </authorList>
    </citation>
    <scope>NUCLEOTIDE SEQUENCE</scope>
    <source>
        <strain evidence="6">IBT 30761</strain>
    </source>
</reference>
<feature type="transmembrane region" description="Helical" evidence="5">
    <location>
        <begin position="79"/>
        <end position="103"/>
    </location>
</feature>
<name>A0A9W9K129_9EURO</name>
<accession>A0A9W9K129</accession>
<dbReference type="InterPro" id="IPR007568">
    <property type="entry name" value="RTA1"/>
</dbReference>
<dbReference type="RefSeq" id="XP_056471170.1">
    <property type="nucleotide sequence ID" value="XM_056620364.1"/>
</dbReference>
<dbReference type="GO" id="GO:0005886">
    <property type="term" value="C:plasma membrane"/>
    <property type="evidence" value="ECO:0007669"/>
    <property type="project" value="TreeGrafter"/>
</dbReference>
<proteinExistence type="predicted"/>
<comment type="caution">
    <text evidence="6">The sequence shown here is derived from an EMBL/GenBank/DDBJ whole genome shotgun (WGS) entry which is preliminary data.</text>
</comment>
<dbReference type="AlphaFoldDB" id="A0A9W9K129"/>
<organism evidence="6 7">
    <name type="scientific">Penicillium argentinense</name>
    <dbReference type="NCBI Taxonomy" id="1131581"/>
    <lineage>
        <taxon>Eukaryota</taxon>
        <taxon>Fungi</taxon>
        <taxon>Dikarya</taxon>
        <taxon>Ascomycota</taxon>
        <taxon>Pezizomycotina</taxon>
        <taxon>Eurotiomycetes</taxon>
        <taxon>Eurotiomycetidae</taxon>
        <taxon>Eurotiales</taxon>
        <taxon>Aspergillaceae</taxon>
        <taxon>Penicillium</taxon>
    </lineage>
</organism>
<reference evidence="6" key="2">
    <citation type="journal article" date="2023" name="IMA Fungus">
        <title>Comparative genomic study of the Penicillium genus elucidates a diverse pangenome and 15 lateral gene transfer events.</title>
        <authorList>
            <person name="Petersen C."/>
            <person name="Sorensen T."/>
            <person name="Nielsen M.R."/>
            <person name="Sondergaard T.E."/>
            <person name="Sorensen J.L."/>
            <person name="Fitzpatrick D.A."/>
            <person name="Frisvad J.C."/>
            <person name="Nielsen K.L."/>
        </authorList>
    </citation>
    <scope>NUCLEOTIDE SEQUENCE</scope>
    <source>
        <strain evidence="6">IBT 30761</strain>
    </source>
</reference>
<feature type="transmembrane region" description="Helical" evidence="5">
    <location>
        <begin position="115"/>
        <end position="135"/>
    </location>
</feature>
<gene>
    <name evidence="6" type="ORF">N7532_007872</name>
</gene>
<dbReference type="Proteomes" id="UP001149074">
    <property type="component" value="Unassembled WGS sequence"/>
</dbReference>
<keyword evidence="3 5" id="KW-1133">Transmembrane helix</keyword>
<keyword evidence="4 5" id="KW-0472">Membrane</keyword>
<keyword evidence="2 5" id="KW-0812">Transmembrane</keyword>